<dbReference type="NCBIfam" id="TIGR01742">
    <property type="entry name" value="SA_tandem_lipo"/>
    <property type="match status" value="1"/>
</dbReference>
<comment type="similarity">
    <text evidence="1">Belongs to the staphylococcal tandem lipoprotein family.</text>
</comment>
<evidence type="ECO:0000313" key="4">
    <source>
        <dbReference type="Proteomes" id="UP000433366"/>
    </source>
</evidence>
<protein>
    <submittedName>
        <fullName evidence="2">Tandem-type lipoprotein</fullName>
    </submittedName>
</protein>
<evidence type="ECO:0000256" key="1">
    <source>
        <dbReference type="ARBA" id="ARBA00009715"/>
    </source>
</evidence>
<name>A0A6B0BW06_STAAU</name>
<dbReference type="InterPro" id="IPR038641">
    <property type="entry name" value="Csa_sf"/>
</dbReference>
<dbReference type="AlphaFoldDB" id="A0A6B0BW06"/>
<dbReference type="EMBL" id="WPRH01000115">
    <property type="protein sequence ID" value="MVI54535.1"/>
    <property type="molecule type" value="Genomic_DNA"/>
</dbReference>
<dbReference type="InterPro" id="IPR007595">
    <property type="entry name" value="Csa"/>
</dbReference>
<dbReference type="Proteomes" id="UP000434412">
    <property type="component" value="Unassembled WGS sequence"/>
</dbReference>
<comment type="caution">
    <text evidence="2">The sequence shown here is derived from an EMBL/GenBank/DDBJ whole genome shotgun (WGS) entry which is preliminary data.</text>
</comment>
<accession>A0A6B0BW06</accession>
<proteinExistence type="inferred from homology"/>
<gene>
    <name evidence="2" type="ORF">GO793_01505</name>
    <name evidence="3" type="ORF">GO941_15865</name>
</gene>
<dbReference type="Proteomes" id="UP000433366">
    <property type="component" value="Unassembled WGS sequence"/>
</dbReference>
<dbReference type="Gene3D" id="2.50.20.40">
    <property type="match status" value="1"/>
</dbReference>
<organism evidence="2 4">
    <name type="scientific">Staphylococcus aureus</name>
    <dbReference type="NCBI Taxonomy" id="1280"/>
    <lineage>
        <taxon>Bacteria</taxon>
        <taxon>Bacillati</taxon>
        <taxon>Bacillota</taxon>
        <taxon>Bacilli</taxon>
        <taxon>Bacillales</taxon>
        <taxon>Staphylococcaceae</taxon>
        <taxon>Staphylococcus</taxon>
    </lineage>
</organism>
<reference evidence="4 5" key="1">
    <citation type="submission" date="2019-11" db="EMBL/GenBank/DDBJ databases">
        <title>Implementation of targeted gown and glove precautions to prevent Staphylococcus aureus acquisition in community-based nursing homes.</title>
        <authorList>
            <person name="Stine O.C."/>
        </authorList>
    </citation>
    <scope>NUCLEOTIDE SEQUENCE [LARGE SCALE GENOMIC DNA]</scope>
    <source>
        <strain evidence="3 5">S_2023.LVRQ.AN</strain>
        <strain evidence="2 4">S_4031.LGMP.AI</strain>
    </source>
</reference>
<evidence type="ECO:0000313" key="5">
    <source>
        <dbReference type="Proteomes" id="UP000434412"/>
    </source>
</evidence>
<dbReference type="Pfam" id="PF04507">
    <property type="entry name" value="DUF576"/>
    <property type="match status" value="1"/>
</dbReference>
<evidence type="ECO:0000313" key="2">
    <source>
        <dbReference type="EMBL" id="MVI54535.1"/>
    </source>
</evidence>
<dbReference type="EMBL" id="WPVZ01000857">
    <property type="protein sequence ID" value="MVL46914.1"/>
    <property type="molecule type" value="Genomic_DNA"/>
</dbReference>
<sequence length="273" mass="31646">MKRLNKLVLYISFLILVISFTAGCGMGKEAEIKKSFEKTLSMYPIKNLEDLYDKEGYRDDQFDKNDKGTWIINSEMVVQPKGERMKSKGMVLYMNRNTKTTTGKYIVSETLHDEDGRPKSKDKEYPVKMVDNKIIPTKGIKDENIKKEIENFKFFAQYGSFKDLSKYKDGDISYNPEVPSYSAKYQLTNDDYNVKQLRKRYKIPTNKAPKLLLKGSGDLKGSSVGYKDIEFTFVEKKGENTFLLIVYILNQVRINNLLPPTRFNTNFKYVAVK</sequence>
<evidence type="ECO:0000313" key="3">
    <source>
        <dbReference type="EMBL" id="MVL46914.1"/>
    </source>
</evidence>
<dbReference type="PROSITE" id="PS51257">
    <property type="entry name" value="PROKAR_LIPOPROTEIN"/>
    <property type="match status" value="1"/>
</dbReference>
<keyword evidence="2" id="KW-0449">Lipoprotein</keyword>